<evidence type="ECO:0000256" key="1">
    <source>
        <dbReference type="SAM" id="MobiDB-lite"/>
    </source>
</evidence>
<dbReference type="EMBL" id="PVYX01000002">
    <property type="protein sequence ID" value="PRX55071.1"/>
    <property type="molecule type" value="Genomic_DNA"/>
</dbReference>
<keyword evidence="3" id="KW-1185">Reference proteome</keyword>
<dbReference type="RefSeq" id="WP_245912073.1">
    <property type="nucleotide sequence ID" value="NZ_PVYX01000002.1"/>
</dbReference>
<comment type="caution">
    <text evidence="2">The sequence shown here is derived from an EMBL/GenBank/DDBJ whole genome shotgun (WGS) entry which is preliminary data.</text>
</comment>
<evidence type="ECO:0000313" key="3">
    <source>
        <dbReference type="Proteomes" id="UP000237640"/>
    </source>
</evidence>
<dbReference type="AlphaFoldDB" id="A0A2T0MC42"/>
<name>A0A2T0MC42_9FLAO</name>
<evidence type="ECO:0008006" key="4">
    <source>
        <dbReference type="Google" id="ProtNLM"/>
    </source>
</evidence>
<feature type="compositionally biased region" description="Basic and acidic residues" evidence="1">
    <location>
        <begin position="88"/>
        <end position="100"/>
    </location>
</feature>
<sequence length="114" mass="13008">MKRILIDYKKLSHDVAARLIDSYPYGYGDEDIIVLKKPNGEIVEAVEVRTEEAIYLVKISKSLSNFISNFEENIEKELDKKVDKEIALAQDESHPDHSEFEADPDSNPEKDGLL</sequence>
<dbReference type="Proteomes" id="UP000237640">
    <property type="component" value="Unassembled WGS sequence"/>
</dbReference>
<proteinExistence type="predicted"/>
<feature type="region of interest" description="Disordered" evidence="1">
    <location>
        <begin position="88"/>
        <end position="114"/>
    </location>
</feature>
<evidence type="ECO:0000313" key="2">
    <source>
        <dbReference type="EMBL" id="PRX55071.1"/>
    </source>
</evidence>
<accession>A0A2T0MC42</accession>
<reference evidence="2 3" key="1">
    <citation type="submission" date="2018-03" db="EMBL/GenBank/DDBJ databases">
        <title>Genomic Encyclopedia of Archaeal and Bacterial Type Strains, Phase II (KMG-II): from individual species to whole genera.</title>
        <authorList>
            <person name="Goeker M."/>
        </authorList>
    </citation>
    <scope>NUCLEOTIDE SEQUENCE [LARGE SCALE GENOMIC DNA]</scope>
    <source>
        <strain evidence="2 3">DSM 25027</strain>
    </source>
</reference>
<protein>
    <recommendedName>
        <fullName evidence="4">DNA primase</fullName>
    </recommendedName>
</protein>
<organism evidence="2 3">
    <name type="scientific">Flagellimonas meridianipacifica</name>
    <dbReference type="NCBI Taxonomy" id="1080225"/>
    <lineage>
        <taxon>Bacteria</taxon>
        <taxon>Pseudomonadati</taxon>
        <taxon>Bacteroidota</taxon>
        <taxon>Flavobacteriia</taxon>
        <taxon>Flavobacteriales</taxon>
        <taxon>Flavobacteriaceae</taxon>
        <taxon>Flagellimonas</taxon>
    </lineage>
</organism>
<gene>
    <name evidence="2" type="ORF">CLV81_3477</name>
</gene>